<dbReference type="RefSeq" id="WP_146652881.1">
    <property type="nucleotide sequence ID" value="NZ_CP012333.1"/>
</dbReference>
<feature type="domain" description="AB hydrolase-1" evidence="3">
    <location>
        <begin position="67"/>
        <end position="306"/>
    </location>
</feature>
<proteinExistence type="inferred from homology"/>
<dbReference type="InterPro" id="IPR029058">
    <property type="entry name" value="AB_hydrolase_fold"/>
</dbReference>
<dbReference type="PRINTS" id="PR00111">
    <property type="entry name" value="ABHYDROLASE"/>
</dbReference>
<evidence type="ECO:0000256" key="1">
    <source>
        <dbReference type="ARBA" id="ARBA00010884"/>
    </source>
</evidence>
<keyword evidence="4" id="KW-0378">Hydrolase</keyword>
<dbReference type="Proteomes" id="UP000064967">
    <property type="component" value="Chromosome"/>
</dbReference>
<evidence type="ECO:0000313" key="4">
    <source>
        <dbReference type="EMBL" id="AKV01861.1"/>
    </source>
</evidence>
<dbReference type="AlphaFoldDB" id="A0A0K1Q7R7"/>
<dbReference type="GO" id="GO:0034338">
    <property type="term" value="F:short-chain carboxylesterase activity"/>
    <property type="evidence" value="ECO:0007669"/>
    <property type="project" value="TreeGrafter"/>
</dbReference>
<reference evidence="4 5" key="1">
    <citation type="submission" date="2015-08" db="EMBL/GenBank/DDBJ databases">
        <authorList>
            <person name="Babu N.S."/>
            <person name="Beckwith C.J."/>
            <person name="Beseler K.G."/>
            <person name="Brison A."/>
            <person name="Carone J.V."/>
            <person name="Caskin T.P."/>
            <person name="Diamond M."/>
            <person name="Durham M.E."/>
            <person name="Foxe J.M."/>
            <person name="Go M."/>
            <person name="Henderson B.A."/>
            <person name="Jones I.B."/>
            <person name="McGettigan J.A."/>
            <person name="Micheletti S.J."/>
            <person name="Nasrallah M.E."/>
            <person name="Ortiz D."/>
            <person name="Piller C.R."/>
            <person name="Privatt S.R."/>
            <person name="Schneider S.L."/>
            <person name="Sharp S."/>
            <person name="Smith T.C."/>
            <person name="Stanton J.D."/>
            <person name="Ullery H.E."/>
            <person name="Wilson R.J."/>
            <person name="Serrano M.G."/>
            <person name="Buck G."/>
            <person name="Lee V."/>
            <person name="Wang Y."/>
            <person name="Carvalho R."/>
            <person name="Voegtly L."/>
            <person name="Shi R."/>
            <person name="Duckworth R."/>
            <person name="Johnson A."/>
            <person name="Loviza R."/>
            <person name="Walstead R."/>
            <person name="Shah Z."/>
            <person name="Kiflezghi M."/>
            <person name="Wade K."/>
            <person name="Ball S.L."/>
            <person name="Bradley K.W."/>
            <person name="Asai D.J."/>
            <person name="Bowman C.A."/>
            <person name="Russell D.A."/>
            <person name="Pope W.H."/>
            <person name="Jacobs-Sera D."/>
            <person name="Hendrix R.W."/>
            <person name="Hatfull G.F."/>
        </authorList>
    </citation>
    <scope>NUCLEOTIDE SEQUENCE [LARGE SCALE GENOMIC DNA]</scope>
    <source>
        <strain evidence="4 5">DSM 27648</strain>
    </source>
</reference>
<evidence type="ECO:0000256" key="2">
    <source>
        <dbReference type="PIRSR" id="PIRSR005211-1"/>
    </source>
</evidence>
<dbReference type="Gene3D" id="3.40.50.1820">
    <property type="entry name" value="alpha/beta hydrolase"/>
    <property type="match status" value="1"/>
</dbReference>
<sequence>MYTSDFVTSRWLSSPHLQTLGAAAPLFAPPRSHVETTTDDLRIPLDPERKHVLHARAWWATTTERRPVVVVIHGIGGSTESRYVLRASVALHRRGYHVVRLNLRGAGTSIPDVPSLYHAGLTSDVGVVVRELLADPRADGVSILGFSGGGSIALKLAGEWGTDVPSGVRSIVSISAPLDYTKVGPWMDSIGRLPYRFHVLRGLSEGARAFARHHPMLAHYRPADVKRMSSFRYYDGTIIAPMHGFANVDAYYEAARSGPWLPRIEVPTLLLHAEDDPMVPSFSVKPWLADASRAVRVAMSTQGGHIGWVSGLDEASWITSWATSRALTFLDATTTRAS</sequence>
<dbReference type="GO" id="GO:0047372">
    <property type="term" value="F:monoacylglycerol lipase activity"/>
    <property type="evidence" value="ECO:0007669"/>
    <property type="project" value="TreeGrafter"/>
</dbReference>
<dbReference type="SUPFAM" id="SSF53474">
    <property type="entry name" value="alpha/beta-Hydrolases"/>
    <property type="match status" value="1"/>
</dbReference>
<feature type="active site" description="Charge relay system" evidence="2">
    <location>
        <position position="305"/>
    </location>
</feature>
<dbReference type="InterPro" id="IPR050960">
    <property type="entry name" value="AB_hydrolase_4_sf"/>
</dbReference>
<keyword evidence="4" id="KW-0808">Transferase</keyword>
<accession>A0A0K1Q7R7</accession>
<dbReference type="PANTHER" id="PTHR10794">
    <property type="entry name" value="ABHYDROLASE DOMAIN-CONTAINING PROTEIN"/>
    <property type="match status" value="1"/>
</dbReference>
<dbReference type="GO" id="GO:0016301">
    <property type="term" value="F:kinase activity"/>
    <property type="evidence" value="ECO:0007669"/>
    <property type="project" value="UniProtKB-KW"/>
</dbReference>
<feature type="active site" description="Charge relay system" evidence="2">
    <location>
        <position position="276"/>
    </location>
</feature>
<dbReference type="OrthoDB" id="332676at2"/>
<feature type="active site" description="Charge relay system" evidence="2">
    <location>
        <position position="147"/>
    </location>
</feature>
<dbReference type="PIRSF" id="PIRSF005211">
    <property type="entry name" value="Ab_hydro_YheT"/>
    <property type="match status" value="1"/>
</dbReference>
<evidence type="ECO:0000313" key="5">
    <source>
        <dbReference type="Proteomes" id="UP000064967"/>
    </source>
</evidence>
<dbReference type="Pfam" id="PF00561">
    <property type="entry name" value="Abhydrolase_1"/>
    <property type="match status" value="1"/>
</dbReference>
<gene>
    <name evidence="4" type="ORF">AKJ09_08524</name>
</gene>
<protein>
    <submittedName>
        <fullName evidence="4">Hydrolase, alpha/beta fold family functionally coupled to Phosphoribulokinase</fullName>
    </submittedName>
</protein>
<dbReference type="STRING" id="1391654.AKJ09_08524"/>
<name>A0A0K1Q7R7_9BACT</name>
<comment type="similarity">
    <text evidence="1">Belongs to the AB hydrolase superfamily. AB hydrolase 4 family.</text>
</comment>
<keyword evidence="5" id="KW-1185">Reference proteome</keyword>
<dbReference type="InterPro" id="IPR000073">
    <property type="entry name" value="AB_hydrolase_1"/>
</dbReference>
<dbReference type="EMBL" id="CP012333">
    <property type="protein sequence ID" value="AKV01861.1"/>
    <property type="molecule type" value="Genomic_DNA"/>
</dbReference>
<evidence type="ECO:0000259" key="3">
    <source>
        <dbReference type="Pfam" id="PF00561"/>
    </source>
</evidence>
<dbReference type="InterPro" id="IPR012020">
    <property type="entry name" value="ABHD4"/>
</dbReference>
<organism evidence="4 5">
    <name type="scientific">Labilithrix luteola</name>
    <dbReference type="NCBI Taxonomy" id="1391654"/>
    <lineage>
        <taxon>Bacteria</taxon>
        <taxon>Pseudomonadati</taxon>
        <taxon>Myxococcota</taxon>
        <taxon>Polyangia</taxon>
        <taxon>Polyangiales</taxon>
        <taxon>Labilitrichaceae</taxon>
        <taxon>Labilithrix</taxon>
    </lineage>
</organism>
<dbReference type="KEGG" id="llu:AKJ09_08524"/>
<dbReference type="PANTHER" id="PTHR10794:SF63">
    <property type="entry name" value="ALPHA_BETA HYDROLASE 1, ISOFORM A"/>
    <property type="match status" value="1"/>
</dbReference>
<keyword evidence="4" id="KW-0418">Kinase</keyword>